<reference evidence="12" key="1">
    <citation type="submission" date="2016-10" db="EMBL/GenBank/DDBJ databases">
        <authorList>
            <person name="Varghese N."/>
            <person name="Submissions S."/>
        </authorList>
    </citation>
    <scope>NUCLEOTIDE SEQUENCE [LARGE SCALE GENOMIC DNA]</scope>
    <source>
        <strain evidence="12">930I</strain>
    </source>
</reference>
<evidence type="ECO:0000256" key="6">
    <source>
        <dbReference type="ARBA" id="ARBA00023171"/>
    </source>
</evidence>
<keyword evidence="3" id="KW-0602">Photosynthesis</keyword>
<dbReference type="PANTHER" id="PTHR42685">
    <property type="entry name" value="GERANYLGERANYL DIPHOSPHATE REDUCTASE"/>
    <property type="match status" value="1"/>
</dbReference>
<keyword evidence="5" id="KW-0560">Oxidoreductase</keyword>
<dbReference type="Proteomes" id="UP000217076">
    <property type="component" value="Unassembled WGS sequence"/>
</dbReference>
<comment type="catalytic activity">
    <reaction evidence="9">
        <text>phytyl diphosphate + 3 NADP(+) = geranylgeranyl diphosphate + 3 NADPH + 3 H(+)</text>
        <dbReference type="Rhea" id="RHEA:26229"/>
        <dbReference type="ChEBI" id="CHEBI:15378"/>
        <dbReference type="ChEBI" id="CHEBI:57533"/>
        <dbReference type="ChEBI" id="CHEBI:57783"/>
        <dbReference type="ChEBI" id="CHEBI:58349"/>
        <dbReference type="ChEBI" id="CHEBI:75434"/>
        <dbReference type="EC" id="1.3.1.83"/>
    </reaction>
</comment>
<gene>
    <name evidence="11" type="ORF">SAMN05421742_102155</name>
</gene>
<dbReference type="Pfam" id="PF01494">
    <property type="entry name" value="FAD_binding_3"/>
    <property type="match status" value="1"/>
</dbReference>
<evidence type="ECO:0000256" key="1">
    <source>
        <dbReference type="ARBA" id="ARBA00006632"/>
    </source>
</evidence>
<comment type="pathway">
    <text evidence="7">Porphyrin-containing compound metabolism.</text>
</comment>
<feature type="domain" description="FAD-binding" evidence="10">
    <location>
        <begin position="8"/>
        <end position="169"/>
    </location>
</feature>
<dbReference type="STRING" id="83401.SAMN05421742_102155"/>
<name>A0A1G7WD47_9PROT</name>
<dbReference type="GO" id="GO:0015979">
    <property type="term" value="P:photosynthesis"/>
    <property type="evidence" value="ECO:0007669"/>
    <property type="project" value="UniProtKB-KW"/>
</dbReference>
<proteinExistence type="inferred from homology"/>
<dbReference type="OrthoDB" id="417034at2"/>
<dbReference type="GO" id="GO:0071949">
    <property type="term" value="F:FAD binding"/>
    <property type="evidence" value="ECO:0007669"/>
    <property type="project" value="InterPro"/>
</dbReference>
<dbReference type="InterPro" id="IPR050407">
    <property type="entry name" value="Geranylgeranyl_reductase"/>
</dbReference>
<dbReference type="SUPFAM" id="SSF51905">
    <property type="entry name" value="FAD/NAD(P)-binding domain"/>
    <property type="match status" value="1"/>
</dbReference>
<evidence type="ECO:0000256" key="5">
    <source>
        <dbReference type="ARBA" id="ARBA00023002"/>
    </source>
</evidence>
<dbReference type="NCBIfam" id="TIGR02023">
    <property type="entry name" value="BchP-ChlP"/>
    <property type="match status" value="1"/>
</dbReference>
<dbReference type="Gene3D" id="3.50.50.60">
    <property type="entry name" value="FAD/NAD(P)-binding domain"/>
    <property type="match status" value="1"/>
</dbReference>
<dbReference type="RefSeq" id="WP_092615686.1">
    <property type="nucleotide sequence ID" value="NZ_FNCV01000002.1"/>
</dbReference>
<dbReference type="InterPro" id="IPR010253">
    <property type="entry name" value="BchP_ChlP_pln/prok"/>
</dbReference>
<dbReference type="GO" id="GO:0102067">
    <property type="term" value="F:geranylgeranyl diphosphate reductase activity"/>
    <property type="evidence" value="ECO:0007669"/>
    <property type="project" value="UniProtKB-EC"/>
</dbReference>
<keyword evidence="4" id="KW-0521">NADP</keyword>
<keyword evidence="12" id="KW-1185">Reference proteome</keyword>
<dbReference type="InterPro" id="IPR036188">
    <property type="entry name" value="FAD/NAD-bd_sf"/>
</dbReference>
<dbReference type="InterPro" id="IPR002938">
    <property type="entry name" value="FAD-bd"/>
</dbReference>
<accession>A0A1G7WD47</accession>
<sequence length="408" mass="44017">MTSSDTFDAVVVGGGPAGATAATDLARAGHKVLLLDKAGRIKPCGGAIPPRALRDFDLPESVLCARVTSARMISPAGARVDMPIEGGFVGMVDREHFDEWLRVRAAEAGAERAAGTFTRLDRDDDGTAVVCWQSKQDLDDKGREAPEQRTRARFVIGADGARSQVGKQAVPGADNVPCVYAYHEIIEAPAAGTDLGPNGPWDPNRCDVIYDGRISPDFYGWVFPHGKNASVGMGTFVKGTSLRDATARLRQDCGLTEAKTLRTEGAPIPLKPLKVWDNGRDVVLAGDAAGVVAPASGEGIYYALYGGRLAGEAVAEALKTGDAGALALARKRFMKAHGRVFWILGIMQSFWYKSDPRRERFVSMCRDKDVQNLTWQAYMNKELVRANPLAHVRIFLKDTAHLLGLVKP</sequence>
<dbReference type="EMBL" id="FNCV01000002">
    <property type="protein sequence ID" value="SDG69912.1"/>
    <property type="molecule type" value="Genomic_DNA"/>
</dbReference>
<dbReference type="PANTHER" id="PTHR42685:SF4">
    <property type="entry name" value="GERANYLGERANYL DIPHOSPHATE REDUCTASE, CHLOROPLASTIC"/>
    <property type="match status" value="1"/>
</dbReference>
<evidence type="ECO:0000313" key="11">
    <source>
        <dbReference type="EMBL" id="SDG69912.1"/>
    </source>
</evidence>
<evidence type="ECO:0000256" key="4">
    <source>
        <dbReference type="ARBA" id="ARBA00022857"/>
    </source>
</evidence>
<evidence type="ECO:0000259" key="10">
    <source>
        <dbReference type="Pfam" id="PF01494"/>
    </source>
</evidence>
<dbReference type="InterPro" id="IPR011777">
    <property type="entry name" value="Geranylgeranyl_Rdtase_fam"/>
</dbReference>
<dbReference type="PRINTS" id="PR00420">
    <property type="entry name" value="RNGMNOXGNASE"/>
</dbReference>
<dbReference type="GO" id="GO:0045550">
    <property type="term" value="F:geranylgeranyl reductase activity"/>
    <property type="evidence" value="ECO:0007669"/>
    <property type="project" value="InterPro"/>
</dbReference>
<organism evidence="11 12">
    <name type="scientific">Roseospirillum parvum</name>
    <dbReference type="NCBI Taxonomy" id="83401"/>
    <lineage>
        <taxon>Bacteria</taxon>
        <taxon>Pseudomonadati</taxon>
        <taxon>Pseudomonadota</taxon>
        <taxon>Alphaproteobacteria</taxon>
        <taxon>Rhodospirillales</taxon>
        <taxon>Rhodospirillaceae</taxon>
        <taxon>Roseospirillum</taxon>
    </lineage>
</organism>
<evidence type="ECO:0000256" key="3">
    <source>
        <dbReference type="ARBA" id="ARBA00022531"/>
    </source>
</evidence>
<evidence type="ECO:0000256" key="9">
    <source>
        <dbReference type="ARBA" id="ARBA00047837"/>
    </source>
</evidence>
<evidence type="ECO:0000256" key="7">
    <source>
        <dbReference type="ARBA" id="ARBA00023444"/>
    </source>
</evidence>
<evidence type="ECO:0000313" key="12">
    <source>
        <dbReference type="Proteomes" id="UP000217076"/>
    </source>
</evidence>
<dbReference type="NCBIfam" id="TIGR02032">
    <property type="entry name" value="GG-red-SF"/>
    <property type="match status" value="1"/>
</dbReference>
<comment type="similarity">
    <text evidence="1">Belongs to the geranylgeranyl reductase family. ChlP subfamily.</text>
</comment>
<protein>
    <recommendedName>
        <fullName evidence="2">geranylgeranyl diphosphate reductase</fullName>
        <ecNumber evidence="2">1.3.1.83</ecNumber>
    </recommendedName>
    <alternativeName>
        <fullName evidence="8">Geranylgeranyl reductase</fullName>
    </alternativeName>
</protein>
<dbReference type="AlphaFoldDB" id="A0A1G7WD47"/>
<dbReference type="EC" id="1.3.1.83" evidence="2"/>
<evidence type="ECO:0000256" key="2">
    <source>
        <dbReference type="ARBA" id="ARBA00012380"/>
    </source>
</evidence>
<keyword evidence="6" id="KW-0149">Chlorophyll biosynthesis</keyword>
<dbReference type="GO" id="GO:0015995">
    <property type="term" value="P:chlorophyll biosynthetic process"/>
    <property type="evidence" value="ECO:0007669"/>
    <property type="project" value="UniProtKB-KW"/>
</dbReference>
<evidence type="ECO:0000256" key="8">
    <source>
        <dbReference type="ARBA" id="ARBA00033069"/>
    </source>
</evidence>